<gene>
    <name evidence="3" type="ORF">FLX08_13785</name>
</gene>
<dbReference type="PANTHER" id="PTHR43591">
    <property type="entry name" value="METHYLTRANSFERASE"/>
    <property type="match status" value="1"/>
</dbReference>
<organism evidence="3 4">
    <name type="scientific">Microbispora hainanensis</name>
    <dbReference type="NCBI Taxonomy" id="568844"/>
    <lineage>
        <taxon>Bacteria</taxon>
        <taxon>Bacillati</taxon>
        <taxon>Actinomycetota</taxon>
        <taxon>Actinomycetes</taxon>
        <taxon>Streptosporangiales</taxon>
        <taxon>Streptosporangiaceae</taxon>
        <taxon>Microbispora</taxon>
    </lineage>
</organism>
<comment type="caution">
    <text evidence="3">The sequence shown here is derived from an EMBL/GenBank/DDBJ whole genome shotgun (WGS) entry which is preliminary data.</text>
</comment>
<sequence>MRRPPLRAGRGHARAGRAAARRAPRARPRLPGRARGPGHAAPAARHAHGPPPPGDGAPGDGAPGDGTQGRAEAAVTAVTGAGSYDPAATTAGGLHGELARLEAQAELSFDEELRILLDVGVPAPLLELGAGSGAVTRRLRAALPDLPIVAADIDTALLAHAADARAPLLGCDAVRLPLADASVGTVLLRYVLQHVADPAAVVAEALRVLRPGGRLVVIEVDAMLWGLADPMYPEMAGVHNRMTGAQRQAGGDRLIGRKLTRLLRRAGFGDVVLRPFATTNDDRPTEAFAPHLGPERLAPLVASGALTLPELALAADRWRRFRADPDAWVMLLGLVVAGTAPGGPAASERSTS</sequence>
<reference evidence="3 4" key="1">
    <citation type="submission" date="2019-07" db="EMBL/GenBank/DDBJ databases">
        <title>Microbispora hainanensis DSM 45428.</title>
        <authorList>
            <person name="Thawai C."/>
        </authorList>
    </citation>
    <scope>NUCLEOTIDE SEQUENCE [LARGE SCALE GENOMIC DNA]</scope>
    <source>
        <strain evidence="3 4">DSM 45428</strain>
    </source>
</reference>
<protein>
    <submittedName>
        <fullName evidence="3">Methyltransferase domain-containing protein</fullName>
    </submittedName>
</protein>
<dbReference type="CDD" id="cd02440">
    <property type="entry name" value="AdoMet_MTases"/>
    <property type="match status" value="1"/>
</dbReference>
<dbReference type="SUPFAM" id="SSF53335">
    <property type="entry name" value="S-adenosyl-L-methionine-dependent methyltransferases"/>
    <property type="match status" value="1"/>
</dbReference>
<keyword evidence="3" id="KW-0808">Transferase</keyword>
<dbReference type="InterPro" id="IPR013216">
    <property type="entry name" value="Methyltransf_11"/>
</dbReference>
<feature type="domain" description="Methyltransferase type 11" evidence="2">
    <location>
        <begin position="126"/>
        <end position="217"/>
    </location>
</feature>
<dbReference type="Pfam" id="PF08241">
    <property type="entry name" value="Methyltransf_11"/>
    <property type="match status" value="1"/>
</dbReference>
<dbReference type="GO" id="GO:0008757">
    <property type="term" value="F:S-adenosylmethionine-dependent methyltransferase activity"/>
    <property type="evidence" value="ECO:0007669"/>
    <property type="project" value="InterPro"/>
</dbReference>
<dbReference type="GO" id="GO:0032259">
    <property type="term" value="P:methylation"/>
    <property type="evidence" value="ECO:0007669"/>
    <property type="project" value="UniProtKB-KW"/>
</dbReference>
<accession>A0A544YVS5</accession>
<name>A0A544YVS5_9ACTN</name>
<evidence type="ECO:0000256" key="1">
    <source>
        <dbReference type="SAM" id="MobiDB-lite"/>
    </source>
</evidence>
<evidence type="ECO:0000259" key="2">
    <source>
        <dbReference type="Pfam" id="PF08241"/>
    </source>
</evidence>
<evidence type="ECO:0000313" key="4">
    <source>
        <dbReference type="Proteomes" id="UP000316541"/>
    </source>
</evidence>
<feature type="compositionally biased region" description="Basic residues" evidence="1">
    <location>
        <begin position="1"/>
        <end position="32"/>
    </location>
</feature>
<evidence type="ECO:0000313" key="3">
    <source>
        <dbReference type="EMBL" id="TQS20865.1"/>
    </source>
</evidence>
<feature type="region of interest" description="Disordered" evidence="1">
    <location>
        <begin position="1"/>
        <end position="71"/>
    </location>
</feature>
<dbReference type="Proteomes" id="UP000316541">
    <property type="component" value="Unassembled WGS sequence"/>
</dbReference>
<dbReference type="AlphaFoldDB" id="A0A544YVS5"/>
<dbReference type="InterPro" id="IPR029063">
    <property type="entry name" value="SAM-dependent_MTases_sf"/>
</dbReference>
<dbReference type="PANTHER" id="PTHR43591:SF24">
    <property type="entry name" value="2-METHOXY-6-POLYPRENYL-1,4-BENZOQUINOL METHYLASE, MITOCHONDRIAL"/>
    <property type="match status" value="1"/>
</dbReference>
<feature type="compositionally biased region" description="Gly residues" evidence="1">
    <location>
        <begin position="56"/>
        <end position="67"/>
    </location>
</feature>
<proteinExistence type="predicted"/>
<dbReference type="Gene3D" id="3.40.50.150">
    <property type="entry name" value="Vaccinia Virus protein VP39"/>
    <property type="match status" value="1"/>
</dbReference>
<keyword evidence="3" id="KW-0489">Methyltransferase</keyword>
<dbReference type="EMBL" id="VIRM01000014">
    <property type="protein sequence ID" value="TQS20865.1"/>
    <property type="molecule type" value="Genomic_DNA"/>
</dbReference>
<feature type="compositionally biased region" description="Low complexity" evidence="1">
    <location>
        <begin position="33"/>
        <end position="44"/>
    </location>
</feature>